<dbReference type="AlphaFoldDB" id="A0A8J7QL07"/>
<accession>A0A8J7QL07</accession>
<comment type="caution">
    <text evidence="4">The sequence shown here is derived from an EMBL/GenBank/DDBJ whole genome shotgun (WGS) entry which is preliminary data.</text>
</comment>
<evidence type="ECO:0000256" key="1">
    <source>
        <dbReference type="HAMAP-Rule" id="MF_01584"/>
    </source>
</evidence>
<protein>
    <submittedName>
        <fullName evidence="4">YceH family protein</fullName>
    </submittedName>
</protein>
<proteinExistence type="inferred from homology"/>
<dbReference type="HAMAP" id="MF_01584">
    <property type="entry name" value="UPF0502"/>
    <property type="match status" value="1"/>
</dbReference>
<evidence type="ECO:0000256" key="3">
    <source>
        <dbReference type="SAM" id="MobiDB-lite"/>
    </source>
</evidence>
<dbReference type="RefSeq" id="WP_207859866.1">
    <property type="nucleotide sequence ID" value="NZ_JAFREP010000014.1"/>
</dbReference>
<dbReference type="InterPro" id="IPR036390">
    <property type="entry name" value="WH_DNA-bd_sf"/>
</dbReference>
<keyword evidence="5" id="KW-1185">Reference proteome</keyword>
<evidence type="ECO:0000313" key="4">
    <source>
        <dbReference type="EMBL" id="MBO1319915.1"/>
    </source>
</evidence>
<dbReference type="InterPro" id="IPR036388">
    <property type="entry name" value="WH-like_DNA-bd_sf"/>
</dbReference>
<name>A0A8J7QL07_9BACT</name>
<evidence type="ECO:0000256" key="2">
    <source>
        <dbReference type="SAM" id="Coils"/>
    </source>
</evidence>
<dbReference type="EMBL" id="JAFREP010000014">
    <property type="protein sequence ID" value="MBO1319915.1"/>
    <property type="molecule type" value="Genomic_DNA"/>
</dbReference>
<dbReference type="Proteomes" id="UP000664417">
    <property type="component" value="Unassembled WGS sequence"/>
</dbReference>
<dbReference type="Pfam" id="PF04337">
    <property type="entry name" value="DUF480"/>
    <property type="match status" value="1"/>
</dbReference>
<dbReference type="PANTHER" id="PTHR38768">
    <property type="entry name" value="UPF0502 PROTEIN YCEH"/>
    <property type="match status" value="1"/>
</dbReference>
<keyword evidence="2" id="KW-0175">Coiled coil</keyword>
<organism evidence="4 5">
    <name type="scientific">Acanthopleuribacter pedis</name>
    <dbReference type="NCBI Taxonomy" id="442870"/>
    <lineage>
        <taxon>Bacteria</taxon>
        <taxon>Pseudomonadati</taxon>
        <taxon>Acidobacteriota</taxon>
        <taxon>Holophagae</taxon>
        <taxon>Acanthopleuribacterales</taxon>
        <taxon>Acanthopleuribacteraceae</taxon>
        <taxon>Acanthopleuribacter</taxon>
    </lineage>
</organism>
<comment type="similarity">
    <text evidence="1">Belongs to the UPF0502 family.</text>
</comment>
<dbReference type="PANTHER" id="PTHR38768:SF1">
    <property type="entry name" value="UPF0502 PROTEIN YCEH"/>
    <property type="match status" value="1"/>
</dbReference>
<dbReference type="InterPro" id="IPR007432">
    <property type="entry name" value="DUF480"/>
</dbReference>
<dbReference type="SUPFAM" id="SSF46785">
    <property type="entry name" value="Winged helix' DNA-binding domain"/>
    <property type="match status" value="2"/>
</dbReference>
<evidence type="ECO:0000313" key="5">
    <source>
        <dbReference type="Proteomes" id="UP000664417"/>
    </source>
</evidence>
<feature type="coiled-coil region" evidence="2">
    <location>
        <begin position="195"/>
        <end position="229"/>
    </location>
</feature>
<feature type="region of interest" description="Disordered" evidence="3">
    <location>
        <begin position="169"/>
        <end position="193"/>
    </location>
</feature>
<dbReference type="Gene3D" id="1.10.10.10">
    <property type="entry name" value="Winged helix-like DNA-binding domain superfamily/Winged helix DNA-binding domain"/>
    <property type="match status" value="2"/>
</dbReference>
<sequence>MDELVLTDEQVRVLGALIEKEMATPDYYPLTLNALVNACNQKSNRDPVVQYGDGAVLKAIQGLQSHNLGFEVNAVDSRVPKYEHNIGKRLMLSVQEIAILAVLLLRGPQTVGELRGRTGRLYPFENLEEVAVTLDSLANREQGALVTSLPIQPGRKEPRFAHLLAGEPRVEETPTYSSGPATPPVPVASSAAPVDDELREQVALLEEEVSRLSGELSELKAAFQAFREQFE</sequence>
<reference evidence="4" key="1">
    <citation type="submission" date="2021-03" db="EMBL/GenBank/DDBJ databases">
        <authorList>
            <person name="Wang G."/>
        </authorList>
    </citation>
    <scope>NUCLEOTIDE SEQUENCE</scope>
    <source>
        <strain evidence="4">KCTC 12899</strain>
    </source>
</reference>
<gene>
    <name evidence="4" type="ORF">J3U88_15670</name>
</gene>